<accession>A0AAE3KID0</accession>
<name>A0AAE3KID0_9PSEU</name>
<evidence type="ECO:0000313" key="4">
    <source>
        <dbReference type="Proteomes" id="UP001206128"/>
    </source>
</evidence>
<dbReference type="InterPro" id="IPR001296">
    <property type="entry name" value="Glyco_trans_1"/>
</dbReference>
<proteinExistence type="predicted"/>
<dbReference type="Gene3D" id="3.40.50.2000">
    <property type="entry name" value="Glycogen Phosphorylase B"/>
    <property type="match status" value="1"/>
</dbReference>
<dbReference type="GO" id="GO:0016757">
    <property type="term" value="F:glycosyltransferase activity"/>
    <property type="evidence" value="ECO:0007669"/>
    <property type="project" value="InterPro"/>
</dbReference>
<dbReference type="AlphaFoldDB" id="A0AAE3KID0"/>
<comment type="caution">
    <text evidence="3">The sequence shown here is derived from an EMBL/GenBank/DDBJ whole genome shotgun (WGS) entry which is preliminary data.</text>
</comment>
<sequence>MAGRVIYIGAESQIPVGGIRLATDHVATLVEAGVEAYRWTPTPGFRYTWFEDTVPTLSGWHLDLTEDDVLVLPELAVLPGRDPAPGARKVVLNQAHFLTFVTCPDIEDYPGWSPTPSLWTISRESAAVLARAVPHLPPADLIPNPVDTEVFRPGAHRRPSVAWMPRKRPADGLLLRRILRNDPRCAGVELREIKGLSHDGVAEVLATTSVFVAFNSYAGEGFGLPAAEALAAGCLVTGYPAGGGEELFEAPAAWAVAEHRPTLLADKVFELLEMPGQEELRAAGRQWIQERYTRKVTSASLLTAVAHARSRPGGACRAQHPAIWEPEVLKIIEPYTASIQAAS</sequence>
<dbReference type="Pfam" id="PF00534">
    <property type="entry name" value="Glycos_transf_1"/>
    <property type="match status" value="1"/>
</dbReference>
<organism evidence="3 4">
    <name type="scientific">Goodfellowiella coeruleoviolacea</name>
    <dbReference type="NCBI Taxonomy" id="334858"/>
    <lineage>
        <taxon>Bacteria</taxon>
        <taxon>Bacillati</taxon>
        <taxon>Actinomycetota</taxon>
        <taxon>Actinomycetes</taxon>
        <taxon>Pseudonocardiales</taxon>
        <taxon>Pseudonocardiaceae</taxon>
        <taxon>Goodfellowiella</taxon>
    </lineage>
</organism>
<feature type="domain" description="Glycosyl transferase family 1" evidence="2">
    <location>
        <begin position="194"/>
        <end position="282"/>
    </location>
</feature>
<dbReference type="EMBL" id="JAMTCK010000011">
    <property type="protein sequence ID" value="MCP2167842.1"/>
    <property type="molecule type" value="Genomic_DNA"/>
</dbReference>
<evidence type="ECO:0000256" key="1">
    <source>
        <dbReference type="ARBA" id="ARBA00022679"/>
    </source>
</evidence>
<dbReference type="RefSeq" id="WP_253775109.1">
    <property type="nucleotide sequence ID" value="NZ_JAMTCK010000011.1"/>
</dbReference>
<keyword evidence="1 3" id="KW-0808">Transferase</keyword>
<evidence type="ECO:0000259" key="2">
    <source>
        <dbReference type="Pfam" id="PF00534"/>
    </source>
</evidence>
<dbReference type="SUPFAM" id="SSF53756">
    <property type="entry name" value="UDP-Glycosyltransferase/glycogen phosphorylase"/>
    <property type="match status" value="1"/>
</dbReference>
<dbReference type="Proteomes" id="UP001206128">
    <property type="component" value="Unassembled WGS sequence"/>
</dbReference>
<keyword evidence="4" id="KW-1185">Reference proteome</keyword>
<evidence type="ECO:0000313" key="3">
    <source>
        <dbReference type="EMBL" id="MCP2167842.1"/>
    </source>
</evidence>
<gene>
    <name evidence="3" type="ORF">LX83_004715</name>
</gene>
<protein>
    <submittedName>
        <fullName evidence="3">Glycosyl transferases group 1</fullName>
    </submittedName>
</protein>
<reference evidence="3" key="1">
    <citation type="submission" date="2022-06" db="EMBL/GenBank/DDBJ databases">
        <title>Genomic Encyclopedia of Archaeal and Bacterial Type Strains, Phase II (KMG-II): from individual species to whole genera.</title>
        <authorList>
            <person name="Goeker M."/>
        </authorList>
    </citation>
    <scope>NUCLEOTIDE SEQUENCE</scope>
    <source>
        <strain evidence="3">DSM 43935</strain>
    </source>
</reference>